<evidence type="ECO:0000313" key="2">
    <source>
        <dbReference type="EMBL" id="EUJ43385.1"/>
    </source>
</evidence>
<dbReference type="InterPro" id="IPR013783">
    <property type="entry name" value="Ig-like_fold"/>
</dbReference>
<dbReference type="Pfam" id="PF17936">
    <property type="entry name" value="Big_6"/>
    <property type="match status" value="4"/>
</dbReference>
<sequence>MKLKYKVMTTAFLAGTCVYLFGETLGVETPTAKAAVALESTNQIPKNLLADNTISPLGFYHYITIDSSLRAGKNVVSGTIGMFGDPLGITGSTVIVDVAGGKGFSQTVTSAGNFTGRLSGSRQLQEGEVVTVTANFRDGNTLVETFTVKAKFVAPTIKTDVREGVSVLTGTAEAKSSILVKDAQWGTVFGNALASSTGEWTVYLSEPLREGKYIAVRATLDDDSGSAEAIRDFVPIGAAVNPTVTSDLANGSTTVSGISAGGADVELWNEGIKIGTTTADRLGNWSAAVKPLLGGDTMLVKATLFNKTKESITYTVSLGKIEQVSLVTTNSTKVKGKGAVGATVSVKESDREIGTGMVDENGDFEITIPKQAEGKTLSITQSRKDTTSAATEITVAKGLDKVSEVSAVTTDSTALTGKGSPEATVSVKAKGVEIGTAKVTSTGDFTVNIAKQEEGTELFITQSKDGDESEATKITVETALLKEPIISTHYVGATYLTVKAPEGAEKVILRIGGKIIRTMNVTTPNQTLRFYVNDLPALKTPGATFEFVAQDSQGRDGKVATGTVKEVPEPTVATYKLGGVHITGRVGTDITRISLYDKAGLLLRNGQIEADGTFKILATNLPALQVVGNTFSVRATTASGAISEAVEGIVHPGVLSAAPTIVDYYVTDSYMTGKVAPNAVKVFLRIDGRNVRIGTIAADGTFRIYTNDLPELKEVGAQFEVVTQDANYFYSEIAVGSTNFIEAPVVSTFRVGQAYINGTVAKGVTRVSVHDKSGTLLRYGQVYENGTFRIYAVGLDALQNVGESFSVRAHNENGNRSKETKVTIQP</sequence>
<dbReference type="Gene3D" id="2.60.40.10">
    <property type="entry name" value="Immunoglobulins"/>
    <property type="match status" value="3"/>
</dbReference>
<dbReference type="OrthoDB" id="2360549at2"/>
<evidence type="ECO:0000259" key="1">
    <source>
        <dbReference type="Pfam" id="PF17936"/>
    </source>
</evidence>
<feature type="domain" description="Bacterial Ig" evidence="1">
    <location>
        <begin position="326"/>
        <end position="395"/>
    </location>
</feature>
<dbReference type="AlphaFoldDB" id="W7D356"/>
<protein>
    <submittedName>
        <fullName evidence="2">Putative Surface adhesion protein</fullName>
    </submittedName>
</protein>
<name>W7D356_9LIST</name>
<organism evidence="2 3">
    <name type="scientific">Listeria riparia FSL S10-1204</name>
    <dbReference type="NCBI Taxonomy" id="1265816"/>
    <lineage>
        <taxon>Bacteria</taxon>
        <taxon>Bacillati</taxon>
        <taxon>Bacillota</taxon>
        <taxon>Bacilli</taxon>
        <taxon>Bacillales</taxon>
        <taxon>Listeriaceae</taxon>
        <taxon>Listeria</taxon>
    </lineage>
</organism>
<accession>W7D356</accession>
<feature type="domain" description="Bacterial Ig" evidence="1">
    <location>
        <begin position="405"/>
        <end position="477"/>
    </location>
</feature>
<feature type="domain" description="Bacterial Ig" evidence="1">
    <location>
        <begin position="743"/>
        <end position="824"/>
    </location>
</feature>
<proteinExistence type="predicted"/>
<evidence type="ECO:0000313" key="3">
    <source>
        <dbReference type="Proteomes" id="UP000019248"/>
    </source>
</evidence>
<reference evidence="2 3" key="1">
    <citation type="journal article" date="2014" name="Int. J. Syst. Evol. Microbiol.">
        <title>Listeria floridensis sp. nov., Listeria aquatica sp. nov., Listeria cornellensis sp. nov., Listeria riparia sp. nov. and Listeria grandensis sp. nov., from agricultural and natural environments.</title>
        <authorList>
            <person name="den Bakker H.C."/>
            <person name="Warchocki S."/>
            <person name="Wright E.M."/>
            <person name="Allred A.F."/>
            <person name="Ahlstrom C."/>
            <person name="Manuel C.S."/>
            <person name="Stasiewicz M.J."/>
            <person name="Burrell A."/>
            <person name="Roof S."/>
            <person name="Strawn L."/>
            <person name="Fortes E.D."/>
            <person name="Nightingale K.K."/>
            <person name="Kephart D."/>
            <person name="Wiedmann M."/>
        </authorList>
    </citation>
    <scope>NUCLEOTIDE SEQUENCE [LARGE SCALE GENOMIC DNA]</scope>
    <source>
        <strain evidence="2 3">FSL S10-1204</strain>
    </source>
</reference>
<comment type="caution">
    <text evidence="2">The sequence shown here is derived from an EMBL/GenBank/DDBJ whole genome shotgun (WGS) entry which is preliminary data.</text>
</comment>
<keyword evidence="3" id="KW-1185">Reference proteome</keyword>
<feature type="domain" description="Bacterial Ig" evidence="1">
    <location>
        <begin position="160"/>
        <end position="219"/>
    </location>
</feature>
<dbReference type="InterPro" id="IPR041498">
    <property type="entry name" value="Big_6"/>
</dbReference>
<dbReference type="Proteomes" id="UP000019248">
    <property type="component" value="Unassembled WGS sequence"/>
</dbReference>
<dbReference type="PATRIC" id="fig|1265816.5.peg.2716"/>
<dbReference type="EMBL" id="AODL01000025">
    <property type="protein sequence ID" value="EUJ43385.1"/>
    <property type="molecule type" value="Genomic_DNA"/>
</dbReference>
<gene>
    <name evidence="2" type="ORF">PRIP_13744</name>
</gene>
<dbReference type="RefSeq" id="WP_036101500.1">
    <property type="nucleotide sequence ID" value="NZ_AODL01000025.1"/>
</dbReference>